<dbReference type="AlphaFoldDB" id="A0A379JLM6"/>
<dbReference type="InterPro" id="IPR003399">
    <property type="entry name" value="Mce/MlaD"/>
</dbReference>
<gene>
    <name evidence="3" type="ORF">NCTC1934_06462</name>
</gene>
<reference evidence="3 4" key="1">
    <citation type="submission" date="2018-06" db="EMBL/GenBank/DDBJ databases">
        <authorList>
            <consortium name="Pathogen Informatics"/>
            <person name="Doyle S."/>
        </authorList>
    </citation>
    <scope>NUCLEOTIDE SEQUENCE [LARGE SCALE GENOMIC DNA]</scope>
    <source>
        <strain evidence="3 4">NCTC1934</strain>
    </source>
</reference>
<accession>A0A379JLM6</accession>
<keyword evidence="1" id="KW-0732">Signal</keyword>
<evidence type="ECO:0000313" key="3">
    <source>
        <dbReference type="EMBL" id="SUD49111.1"/>
    </source>
</evidence>
<keyword evidence="4" id="KW-1185">Reference proteome</keyword>
<organism evidence="3 4">
    <name type="scientific">Nocardia otitidiscaviarum</name>
    <dbReference type="NCBI Taxonomy" id="1823"/>
    <lineage>
        <taxon>Bacteria</taxon>
        <taxon>Bacillati</taxon>
        <taxon>Actinomycetota</taxon>
        <taxon>Actinomycetes</taxon>
        <taxon>Mycobacteriales</taxon>
        <taxon>Nocardiaceae</taxon>
        <taxon>Nocardia</taxon>
    </lineage>
</organism>
<sequence length="306" mass="32591">MNWGRTALVAGAAAVAVATGVAGATWVNSVRADSTQRVCADFTDTVGLYEGNSVTMLGVEVGTVSTIESRGDHMRVTMTVDGDVRLPVDIRAVTMSSSIVTDRHVELTKPHTGGPEFDTASCIPLERTKTPVGISEALDAMGRIAGDLTGGGSPEDTLIDQTLTAADGALADTGQQWNLLLRELSQVVGDPGQRDVVFRRLVENLDTLTTMFVSNWPDMALLLDNLRQGIQLLGEFSAEFAGAVDLAVEFLPVIARNVGKYDEQVYALLDQYLPQVKQLINSRGDIGDLLSKLPPLAAQLPQAGAR</sequence>
<dbReference type="RefSeq" id="WP_081592448.1">
    <property type="nucleotide sequence ID" value="NZ_UGRY01000006.1"/>
</dbReference>
<dbReference type="OrthoDB" id="4608030at2"/>
<feature type="domain" description="Mce/MlaD" evidence="2">
    <location>
        <begin position="35"/>
        <end position="109"/>
    </location>
</feature>
<feature type="signal peptide" evidence="1">
    <location>
        <begin position="1"/>
        <end position="24"/>
    </location>
</feature>
<dbReference type="Proteomes" id="UP000255467">
    <property type="component" value="Unassembled WGS sequence"/>
</dbReference>
<dbReference type="InterPro" id="IPR005693">
    <property type="entry name" value="Mce"/>
</dbReference>
<dbReference type="STRING" id="1406858.GCA_000710895_01054"/>
<dbReference type="PANTHER" id="PTHR33371">
    <property type="entry name" value="INTERMEMBRANE PHOSPHOLIPID TRANSPORT SYSTEM BINDING PROTEIN MLAD-RELATED"/>
    <property type="match status" value="1"/>
</dbReference>
<evidence type="ECO:0000259" key="2">
    <source>
        <dbReference type="Pfam" id="PF02470"/>
    </source>
</evidence>
<dbReference type="NCBIfam" id="TIGR00996">
    <property type="entry name" value="Mtu_fam_mce"/>
    <property type="match status" value="1"/>
</dbReference>
<evidence type="ECO:0000256" key="1">
    <source>
        <dbReference type="SAM" id="SignalP"/>
    </source>
</evidence>
<dbReference type="EMBL" id="UGRY01000006">
    <property type="protein sequence ID" value="SUD49111.1"/>
    <property type="molecule type" value="Genomic_DNA"/>
</dbReference>
<protein>
    <submittedName>
        <fullName evidence="3">Virulence factor Mce family protein</fullName>
    </submittedName>
</protein>
<proteinExistence type="predicted"/>
<dbReference type="PANTHER" id="PTHR33371:SF4">
    <property type="entry name" value="INTERMEMBRANE PHOSPHOLIPID TRANSPORT SYSTEM BINDING PROTEIN MLAD"/>
    <property type="match status" value="1"/>
</dbReference>
<name>A0A379JLM6_9NOCA</name>
<dbReference type="GO" id="GO:0005576">
    <property type="term" value="C:extracellular region"/>
    <property type="evidence" value="ECO:0007669"/>
    <property type="project" value="TreeGrafter"/>
</dbReference>
<feature type="chain" id="PRO_5039609457" evidence="1">
    <location>
        <begin position="25"/>
        <end position="306"/>
    </location>
</feature>
<dbReference type="Pfam" id="PF02470">
    <property type="entry name" value="MlaD"/>
    <property type="match status" value="1"/>
</dbReference>
<dbReference type="InterPro" id="IPR052336">
    <property type="entry name" value="MlaD_Phospholipid_Transporter"/>
</dbReference>
<evidence type="ECO:0000313" key="4">
    <source>
        <dbReference type="Proteomes" id="UP000255467"/>
    </source>
</evidence>